<organism evidence="8 9">
    <name type="scientific">Chloroflexus aurantiacus (strain ATCC 29366 / DSM 635 / J-10-fl)</name>
    <dbReference type="NCBI Taxonomy" id="324602"/>
    <lineage>
        <taxon>Bacteria</taxon>
        <taxon>Bacillati</taxon>
        <taxon>Chloroflexota</taxon>
        <taxon>Chloroflexia</taxon>
        <taxon>Chloroflexales</taxon>
        <taxon>Chloroflexineae</taxon>
        <taxon>Chloroflexaceae</taxon>
        <taxon>Chloroflexus</taxon>
    </lineage>
</organism>
<dbReference type="KEGG" id="cau:Caur_0096"/>
<dbReference type="Gene3D" id="3.30.300.30">
    <property type="match status" value="1"/>
</dbReference>
<name>A9WBE3_CHLAA</name>
<evidence type="ECO:0000313" key="9">
    <source>
        <dbReference type="Proteomes" id="UP000002008"/>
    </source>
</evidence>
<keyword evidence="3 5" id="KW-0547">Nucleotide-binding</keyword>
<dbReference type="Pfam" id="PF00501">
    <property type="entry name" value="AMP-binding"/>
    <property type="match status" value="1"/>
</dbReference>
<dbReference type="Proteomes" id="UP000002008">
    <property type="component" value="Chromosome"/>
</dbReference>
<dbReference type="eggNOG" id="COG0318">
    <property type="taxonomic scope" value="Bacteria"/>
</dbReference>
<accession>A9WBE3</accession>
<dbReference type="HAMAP" id="MF_00731">
    <property type="entry name" value="MenE"/>
    <property type="match status" value="1"/>
</dbReference>
<keyword evidence="1 5" id="KW-0474">Menaquinone biosynthesis</keyword>
<protein>
    <recommendedName>
        <fullName evidence="5">2-succinylbenzoate--CoA ligase</fullName>
        <ecNumber evidence="5">6.2.1.26</ecNumber>
    </recommendedName>
    <alternativeName>
        <fullName evidence="5">o-succinylbenzoyl-CoA synthetase</fullName>
        <shortName evidence="5">OSB-CoA synthetase</shortName>
    </alternativeName>
</protein>
<evidence type="ECO:0000256" key="1">
    <source>
        <dbReference type="ARBA" id="ARBA00022428"/>
    </source>
</evidence>
<gene>
    <name evidence="5" type="primary">menE</name>
    <name evidence="8" type="ordered locus">Caur_0096</name>
</gene>
<evidence type="ECO:0000256" key="4">
    <source>
        <dbReference type="ARBA" id="ARBA00022840"/>
    </source>
</evidence>
<dbReference type="NCBIfam" id="NF002966">
    <property type="entry name" value="PRK03640.1"/>
    <property type="match status" value="1"/>
</dbReference>
<keyword evidence="2 5" id="KW-0436">Ligase</keyword>
<dbReference type="UniPathway" id="UPA00079"/>
<dbReference type="FunFam" id="3.30.300.30:FF:000008">
    <property type="entry name" value="2,3-dihydroxybenzoate-AMP ligase"/>
    <property type="match status" value="1"/>
</dbReference>
<dbReference type="GO" id="GO:0008756">
    <property type="term" value="F:o-succinylbenzoate-CoA ligase activity"/>
    <property type="evidence" value="ECO:0007669"/>
    <property type="project" value="UniProtKB-UniRule"/>
</dbReference>
<dbReference type="AlphaFoldDB" id="A9WBE3"/>
<reference evidence="9" key="1">
    <citation type="journal article" date="2011" name="BMC Genomics">
        <title>Complete genome sequence of the filamentous anoxygenic phototrophic bacterium Chloroflexus aurantiacus.</title>
        <authorList>
            <person name="Tang K.H."/>
            <person name="Barry K."/>
            <person name="Chertkov O."/>
            <person name="Dalin E."/>
            <person name="Han C.S."/>
            <person name="Hauser L.J."/>
            <person name="Honchak B.M."/>
            <person name="Karbach L.E."/>
            <person name="Land M.L."/>
            <person name="Lapidus A."/>
            <person name="Larimer F.W."/>
            <person name="Mikhailova N."/>
            <person name="Pitluck S."/>
            <person name="Pierson B.K."/>
            <person name="Blankenship R.E."/>
        </authorList>
    </citation>
    <scope>NUCLEOTIDE SEQUENCE [LARGE SCALE GENOMIC DNA]</scope>
    <source>
        <strain evidence="9">ATCC 29366 / DSM 635 / J-10-fl</strain>
    </source>
</reference>
<dbReference type="GO" id="GO:0016405">
    <property type="term" value="F:CoA-ligase activity"/>
    <property type="evidence" value="ECO:0000318"/>
    <property type="project" value="GO_Central"/>
</dbReference>
<dbReference type="EnsemblBacteria" id="ABY33350">
    <property type="protein sequence ID" value="ABY33350"/>
    <property type="gene ID" value="Caur_0096"/>
</dbReference>
<sequence length="487" mass="52317">MLIPDWLARRAALHPHRPALIYAGTTYTFAELDRWAGAVASHLRQLVTPGARVALLSRNRPGFVAIVHAAPRTAITLVPLNTRLTAAELAFQIQDSDPALLIIEHDLLPVAREAAGNRPLIVLEELTAATTAPTAPAPPIDLDAMHTIIYTSGTTGRPKGAILTAGNHWWNAIGSMLNLGLHEDDRWLAVLPLFHVGGLSILLRGAIYGIPVILHERFDPALVRHDLDAQRITIVSLVAVMLQRLLAIDPSPFPPHLRCVLLGGGPAPQTLLEQCATRGIPVTQTYGMSEAASQAATLSPAESLIRLGSAGKPLLPVELSIVTPSGQPAAPGEVGEICLRGPNISPGYLGLPPRSPTDWFHTGDLGYLDQEGYLYVVDRRSDLIIAGGENIYPAEIEAILLSHPAIAEAGVVGLPDPEWGQRPVAAIVAQQPTTAEELIAYCRSRLAGYKVPRTIVFLHELPRTAAGKLRRHELRAILLAQMSGNDH</sequence>
<feature type="domain" description="AMP-binding enzyme C-terminal" evidence="7">
    <location>
        <begin position="395"/>
        <end position="468"/>
    </location>
</feature>
<dbReference type="PATRIC" id="fig|324602.8.peg.112"/>
<evidence type="ECO:0000256" key="5">
    <source>
        <dbReference type="HAMAP-Rule" id="MF_00731"/>
    </source>
</evidence>
<dbReference type="EC" id="6.2.1.26" evidence="5"/>
<dbReference type="InterPro" id="IPR020845">
    <property type="entry name" value="AMP-binding_CS"/>
</dbReference>
<dbReference type="PROSITE" id="PS00455">
    <property type="entry name" value="AMP_BINDING"/>
    <property type="match status" value="1"/>
</dbReference>
<dbReference type="InterPro" id="IPR042099">
    <property type="entry name" value="ANL_N_sf"/>
</dbReference>
<evidence type="ECO:0000256" key="3">
    <source>
        <dbReference type="ARBA" id="ARBA00022741"/>
    </source>
</evidence>
<dbReference type="SUPFAM" id="SSF56801">
    <property type="entry name" value="Acetyl-CoA synthetase-like"/>
    <property type="match status" value="1"/>
</dbReference>
<dbReference type="InterPro" id="IPR045851">
    <property type="entry name" value="AMP-bd_C_sf"/>
</dbReference>
<dbReference type="InterPro" id="IPR000873">
    <property type="entry name" value="AMP-dep_synth/lig_dom"/>
</dbReference>
<keyword evidence="4 5" id="KW-0067">ATP-binding</keyword>
<comment type="function">
    <text evidence="5">Converts 2-succinylbenzoate (OSB) to 2-succinylbenzoyl-CoA (OSB-CoA).</text>
</comment>
<dbReference type="GO" id="GO:0005524">
    <property type="term" value="F:ATP binding"/>
    <property type="evidence" value="ECO:0007669"/>
    <property type="project" value="UniProtKB-KW"/>
</dbReference>
<dbReference type="FunCoup" id="A9WBE3">
    <property type="interactions" value="96"/>
</dbReference>
<dbReference type="InterPro" id="IPR050237">
    <property type="entry name" value="ATP-dep_AMP-bd_enzyme"/>
</dbReference>
<comment type="pathway">
    <text evidence="5">Quinol/quinone metabolism; 1,4-dihydroxy-2-naphthoate biosynthesis; 1,4-dihydroxy-2-naphthoate from chorismate: step 5/7.</text>
</comment>
<comment type="similarity">
    <text evidence="5">Belongs to the ATP-dependent AMP-binding enzyme family. MenE subfamily.</text>
</comment>
<dbReference type="STRING" id="324602.Caur_0096"/>
<dbReference type="InParanoid" id="A9WBE3"/>
<dbReference type="CDD" id="cd05912">
    <property type="entry name" value="OSB_CoA_lg"/>
    <property type="match status" value="1"/>
</dbReference>
<feature type="domain" description="AMP-dependent synthetase/ligase" evidence="6">
    <location>
        <begin position="8"/>
        <end position="349"/>
    </location>
</feature>
<evidence type="ECO:0000259" key="7">
    <source>
        <dbReference type="Pfam" id="PF13193"/>
    </source>
</evidence>
<dbReference type="PANTHER" id="PTHR43767:SF1">
    <property type="entry name" value="NONRIBOSOMAL PEPTIDE SYNTHASE PES1 (EUROFUNG)-RELATED"/>
    <property type="match status" value="1"/>
</dbReference>
<comment type="pathway">
    <text evidence="5">Quinol/quinone metabolism; menaquinone biosynthesis.</text>
</comment>
<dbReference type="Gene3D" id="3.40.50.12780">
    <property type="entry name" value="N-terminal domain of ligase-like"/>
    <property type="match status" value="1"/>
</dbReference>
<dbReference type="InterPro" id="IPR025110">
    <property type="entry name" value="AMP-bd_C"/>
</dbReference>
<dbReference type="EMBL" id="CP000909">
    <property type="protein sequence ID" value="ABY33350.1"/>
    <property type="molecule type" value="Genomic_DNA"/>
</dbReference>
<dbReference type="Pfam" id="PF13193">
    <property type="entry name" value="AMP-binding_C"/>
    <property type="match status" value="1"/>
</dbReference>
<dbReference type="GO" id="GO:0009234">
    <property type="term" value="P:menaquinone biosynthetic process"/>
    <property type="evidence" value="ECO:0007669"/>
    <property type="project" value="UniProtKB-UniRule"/>
</dbReference>
<keyword evidence="9" id="KW-1185">Reference proteome</keyword>
<proteinExistence type="inferred from homology"/>
<dbReference type="PANTHER" id="PTHR43767">
    <property type="entry name" value="LONG-CHAIN-FATTY-ACID--COA LIGASE"/>
    <property type="match status" value="1"/>
</dbReference>
<evidence type="ECO:0000313" key="8">
    <source>
        <dbReference type="EMBL" id="ABY33350.1"/>
    </source>
</evidence>
<dbReference type="NCBIfam" id="TIGR01923">
    <property type="entry name" value="menE"/>
    <property type="match status" value="1"/>
</dbReference>
<comment type="catalytic activity">
    <reaction evidence="5">
        <text>2-succinylbenzoate + ATP + CoA = 2-succinylbenzoyl-CoA + AMP + diphosphate</text>
        <dbReference type="Rhea" id="RHEA:17009"/>
        <dbReference type="ChEBI" id="CHEBI:18325"/>
        <dbReference type="ChEBI" id="CHEBI:30616"/>
        <dbReference type="ChEBI" id="CHEBI:33019"/>
        <dbReference type="ChEBI" id="CHEBI:57287"/>
        <dbReference type="ChEBI" id="CHEBI:57364"/>
        <dbReference type="ChEBI" id="CHEBI:456215"/>
        <dbReference type="EC" id="6.2.1.26"/>
    </reaction>
</comment>
<evidence type="ECO:0000259" key="6">
    <source>
        <dbReference type="Pfam" id="PF00501"/>
    </source>
</evidence>
<dbReference type="InterPro" id="IPR010192">
    <property type="entry name" value="MenE"/>
</dbReference>
<dbReference type="HOGENOM" id="CLU_000022_59_0_0"/>
<dbReference type="UniPathway" id="UPA01057">
    <property type="reaction ID" value="UER00166"/>
</dbReference>
<dbReference type="RefSeq" id="WP_012256006.1">
    <property type="nucleotide sequence ID" value="NC_010175.1"/>
</dbReference>
<evidence type="ECO:0000256" key="2">
    <source>
        <dbReference type="ARBA" id="ARBA00022598"/>
    </source>
</evidence>